<evidence type="ECO:0000256" key="3">
    <source>
        <dbReference type="SAM" id="MobiDB-lite"/>
    </source>
</evidence>
<accession>A0A4Y1RT68</accession>
<evidence type="ECO:0000313" key="5">
    <source>
        <dbReference type="EMBL" id="BBH06963.1"/>
    </source>
</evidence>
<dbReference type="GO" id="GO:0035251">
    <property type="term" value="F:UDP-glucosyltransferase activity"/>
    <property type="evidence" value="ECO:0007669"/>
    <property type="project" value="InterPro"/>
</dbReference>
<proteinExistence type="inferred from homology"/>
<keyword evidence="2" id="KW-0328">Glycosyltransferase</keyword>
<dbReference type="SUPFAM" id="SSF53756">
    <property type="entry name" value="UDP-Glycosyltransferase/glycogen phosphorylase"/>
    <property type="match status" value="1"/>
</dbReference>
<protein>
    <submittedName>
        <fullName evidence="5">UDP-glucosyl transferase 71B6</fullName>
    </submittedName>
</protein>
<dbReference type="PANTHER" id="PTHR48048:SF45">
    <property type="entry name" value="GLYCOSYLTRANSFERASE"/>
    <property type="match status" value="1"/>
</dbReference>
<keyword evidence="4" id="KW-0472">Membrane</keyword>
<dbReference type="Gene3D" id="3.40.50.2000">
    <property type="entry name" value="Glycogen Phosphorylase B"/>
    <property type="match status" value="1"/>
</dbReference>
<comment type="similarity">
    <text evidence="1">Belongs to the UDP-glycosyltransferase family.</text>
</comment>
<sequence>MINYADEFGVPTYVFFTSPAGFMGLLFNLQRIRDVYNKEVSEFKDSDAKLGLPTFVNSVPSNVLPSVLLDKDGAKVFLGYAKRFRETKGILVNTFMELESHALDSLSDGETPPLYPMRPILNLKSDDSQSDSE</sequence>
<keyword evidence="5" id="KW-0808">Transferase</keyword>
<gene>
    <name evidence="5" type="ORF">Prudu_018744</name>
</gene>
<feature type="region of interest" description="Disordered" evidence="3">
    <location>
        <begin position="105"/>
        <end position="133"/>
    </location>
</feature>
<keyword evidence="4" id="KW-0812">Transmembrane</keyword>
<dbReference type="AlphaFoldDB" id="A0A4Y1RT68"/>
<evidence type="ECO:0000256" key="4">
    <source>
        <dbReference type="SAM" id="Phobius"/>
    </source>
</evidence>
<evidence type="ECO:0000256" key="2">
    <source>
        <dbReference type="ARBA" id="ARBA00022676"/>
    </source>
</evidence>
<evidence type="ECO:0000256" key="1">
    <source>
        <dbReference type="ARBA" id="ARBA00009995"/>
    </source>
</evidence>
<feature type="transmembrane region" description="Helical" evidence="4">
    <location>
        <begin position="12"/>
        <end position="29"/>
    </location>
</feature>
<dbReference type="EMBL" id="AP019303">
    <property type="protein sequence ID" value="BBH06963.1"/>
    <property type="molecule type" value="Genomic_DNA"/>
</dbReference>
<dbReference type="InterPro" id="IPR050481">
    <property type="entry name" value="UDP-glycosyltransf_plant"/>
</dbReference>
<organism evidence="5">
    <name type="scientific">Prunus dulcis</name>
    <name type="common">Almond</name>
    <name type="synonym">Amygdalus dulcis</name>
    <dbReference type="NCBI Taxonomy" id="3755"/>
    <lineage>
        <taxon>Eukaryota</taxon>
        <taxon>Viridiplantae</taxon>
        <taxon>Streptophyta</taxon>
        <taxon>Embryophyta</taxon>
        <taxon>Tracheophyta</taxon>
        <taxon>Spermatophyta</taxon>
        <taxon>Magnoliopsida</taxon>
        <taxon>eudicotyledons</taxon>
        <taxon>Gunneridae</taxon>
        <taxon>Pentapetalae</taxon>
        <taxon>rosids</taxon>
        <taxon>fabids</taxon>
        <taxon>Rosales</taxon>
        <taxon>Rosaceae</taxon>
        <taxon>Amygdaloideae</taxon>
        <taxon>Amygdaleae</taxon>
        <taxon>Prunus</taxon>
    </lineage>
</organism>
<dbReference type="PANTHER" id="PTHR48048">
    <property type="entry name" value="GLYCOSYLTRANSFERASE"/>
    <property type="match status" value="1"/>
</dbReference>
<name>A0A4Y1RT68_PRUDU</name>
<reference evidence="5" key="1">
    <citation type="journal article" date="2019" name="Science">
        <title>Mutation of a bHLH transcription factor allowed almond domestication.</title>
        <authorList>
            <person name="Sanchez-Perez R."/>
            <person name="Pavan S."/>
            <person name="Mazzeo R."/>
            <person name="Moldovan C."/>
            <person name="Aiese Cigliano R."/>
            <person name="Del Cueto J."/>
            <person name="Ricciardi F."/>
            <person name="Lotti C."/>
            <person name="Ricciardi L."/>
            <person name="Dicenta F."/>
            <person name="Lopez-Marques R.L."/>
            <person name="Lindberg Moller B."/>
        </authorList>
    </citation>
    <scope>NUCLEOTIDE SEQUENCE</scope>
</reference>
<keyword evidence="4" id="KW-1133">Transmembrane helix</keyword>